<organism evidence="1 2">
    <name type="scientific">Tritrichomonas musculus</name>
    <dbReference type="NCBI Taxonomy" id="1915356"/>
    <lineage>
        <taxon>Eukaryota</taxon>
        <taxon>Metamonada</taxon>
        <taxon>Parabasalia</taxon>
        <taxon>Tritrichomonadida</taxon>
        <taxon>Tritrichomonadidae</taxon>
        <taxon>Tritrichomonas</taxon>
    </lineage>
</organism>
<name>A0ABR2ILL5_9EUKA</name>
<accession>A0ABR2ILL5</accession>
<dbReference type="Proteomes" id="UP001470230">
    <property type="component" value="Unassembled WGS sequence"/>
</dbReference>
<gene>
    <name evidence="1" type="ORF">M9Y10_010325</name>
</gene>
<evidence type="ECO:0000313" key="1">
    <source>
        <dbReference type="EMBL" id="KAK8864800.1"/>
    </source>
</evidence>
<proteinExistence type="predicted"/>
<dbReference type="EMBL" id="JAPFFF010000016">
    <property type="protein sequence ID" value="KAK8864800.1"/>
    <property type="molecule type" value="Genomic_DNA"/>
</dbReference>
<keyword evidence="2" id="KW-1185">Reference proteome</keyword>
<evidence type="ECO:0000313" key="2">
    <source>
        <dbReference type="Proteomes" id="UP001470230"/>
    </source>
</evidence>
<comment type="caution">
    <text evidence="1">The sequence shown here is derived from an EMBL/GenBank/DDBJ whole genome shotgun (WGS) entry which is preliminary data.</text>
</comment>
<protein>
    <submittedName>
        <fullName evidence="1">Uncharacterized protein</fullName>
    </submittedName>
</protein>
<sequence length="135" mass="16324">MDSLYSILKDKDLPKDQQQAAFVQQEVQNYIEGEKKLYDNLLTFLENSDSETNDLKHLFQINNNYQDECEREHFKQYLQLITNFANNHNRQENLLHKIFQILQYHINEIKQTFSNSELFNIFESNKLILLFLFEN</sequence>
<reference evidence="1 2" key="1">
    <citation type="submission" date="2024-04" db="EMBL/GenBank/DDBJ databases">
        <title>Tritrichomonas musculus Genome.</title>
        <authorList>
            <person name="Alves-Ferreira E."/>
            <person name="Grigg M."/>
            <person name="Lorenzi H."/>
            <person name="Galac M."/>
        </authorList>
    </citation>
    <scope>NUCLEOTIDE SEQUENCE [LARGE SCALE GENOMIC DNA]</scope>
    <source>
        <strain evidence="1 2">EAF2021</strain>
    </source>
</reference>